<protein>
    <submittedName>
        <fullName evidence="2">Uncharacterized protein</fullName>
    </submittedName>
</protein>
<evidence type="ECO:0000313" key="2">
    <source>
        <dbReference type="EMBL" id="CCM15111.1"/>
    </source>
</evidence>
<proteinExistence type="predicted"/>
<sequence length="418" mass="46618">MWYGRRQLGSCLRHWATPAATPSPVAPIRLTSTSLLAAPTRPSAALVDLSHTCRLLDSICSEQQPNPVKCKRVRGALDKMESSVVDSFAATTMSLTTPQRRDFMRHWLRSLAGIVKYLSRQERPFGVPGRVEADRFSPRSSRRARRSPDKDETWSGASPYFSLPASDLLCLCLRESAMADPRTGPDVLRELLLCAVKLELGEMEVLQHIVNVLTNADACRHQTSSEQVELLNSVSLAVKRCKLPRPPLDRVLCVLPRATLSVRENLQVLSSIHRLQHTHMTDVVATVSRKAAQQTNEYSVKDVIYGLEVAALLPGCNEVFVAGVLLRAGALAPHMSAKHLGAVCKYVALLNPSRRQNTLCYSCGKELRALLPLLVERTEQLLGHFRLHEARHVLRCFREHKVRHSLIFSRLTPIAVDD</sequence>
<organism evidence="2">
    <name type="scientific">Leishmania guyanensis</name>
    <dbReference type="NCBI Taxonomy" id="5670"/>
    <lineage>
        <taxon>Eukaryota</taxon>
        <taxon>Discoba</taxon>
        <taxon>Euglenozoa</taxon>
        <taxon>Kinetoplastea</taxon>
        <taxon>Metakinetoplastina</taxon>
        <taxon>Trypanosomatida</taxon>
        <taxon>Trypanosomatidae</taxon>
        <taxon>Leishmaniinae</taxon>
        <taxon>Leishmania</taxon>
        <taxon>Leishmania guyanensis species complex</taxon>
    </lineage>
</organism>
<feature type="region of interest" description="Disordered" evidence="1">
    <location>
        <begin position="129"/>
        <end position="154"/>
    </location>
</feature>
<accession>A0A1E1IV18</accession>
<dbReference type="EMBL" id="CALQ01000773">
    <property type="protein sequence ID" value="CCM15111.1"/>
    <property type="molecule type" value="Genomic_DNA"/>
</dbReference>
<reference evidence="2" key="1">
    <citation type="submission" date="2012-08" db="EMBL/GenBank/DDBJ databases">
        <title>Comparative genomics of metastatic and non-metastatic Leishmania guyanensis provides insights into polygenic factors involved in Leishmania RNA virus infection.</title>
        <authorList>
            <person name="Smith D."/>
            <person name="Hertz-Fowler C."/>
            <person name="Martin R."/>
            <person name="Dickens N."/>
            <person name="Fasel N."/>
            <person name="Falquet L."/>
            <person name="Beverley S."/>
            <person name="Zangger H."/>
            <person name="Calderon-Copete S."/>
            <person name="Mottram J."/>
            <person name="Xenarios I."/>
        </authorList>
    </citation>
    <scope>NUCLEOTIDE SEQUENCE</scope>
    <source>
        <strain evidence="2">MHOM/BR/75/M4147/SSU:IR2SAT-LUC</strain>
    </source>
</reference>
<evidence type="ECO:0000256" key="1">
    <source>
        <dbReference type="SAM" id="MobiDB-lite"/>
    </source>
</evidence>
<name>A0A1E1IV18_LEIGU</name>
<dbReference type="AlphaFoldDB" id="A0A1E1IV18"/>
<gene>
    <name evidence="2" type="primary">LgM4147LRVhigh.20.00911.00920</name>
    <name evidence="2" type="ORF">BN36_2026140</name>
</gene>